<sequence>MTQIFPRPIVDLPEADIPIKGMKAFLSQGLNHQIIFMEFSEDFDLSEHFHESQWGIVLEGKIDLIIGGVKNTFVKGDRYFIPKDVKHSGKIYSGYADMTFFNQVDRYKEKNK</sequence>
<proteinExistence type="predicted"/>
<evidence type="ECO:0000313" key="2">
    <source>
        <dbReference type="EMBL" id="VAX17792.1"/>
    </source>
</evidence>
<protein>
    <recommendedName>
        <fullName evidence="1">Cupin type-2 domain-containing protein</fullName>
    </recommendedName>
</protein>
<gene>
    <name evidence="2" type="ORF">MNBD_IGNAVI01-1034</name>
</gene>
<dbReference type="InterPro" id="IPR014710">
    <property type="entry name" value="RmlC-like_jellyroll"/>
</dbReference>
<dbReference type="EMBL" id="UOGD01000085">
    <property type="protein sequence ID" value="VAX17792.1"/>
    <property type="molecule type" value="Genomic_DNA"/>
</dbReference>
<dbReference type="Gene3D" id="2.60.120.10">
    <property type="entry name" value="Jelly Rolls"/>
    <property type="match status" value="1"/>
</dbReference>
<dbReference type="Pfam" id="PF07883">
    <property type="entry name" value="Cupin_2"/>
    <property type="match status" value="1"/>
</dbReference>
<dbReference type="InterPro" id="IPR013096">
    <property type="entry name" value="Cupin_2"/>
</dbReference>
<evidence type="ECO:0000259" key="1">
    <source>
        <dbReference type="Pfam" id="PF07883"/>
    </source>
</evidence>
<name>A0A3B1BP65_9ZZZZ</name>
<organism evidence="2">
    <name type="scientific">hydrothermal vent metagenome</name>
    <dbReference type="NCBI Taxonomy" id="652676"/>
    <lineage>
        <taxon>unclassified sequences</taxon>
        <taxon>metagenomes</taxon>
        <taxon>ecological metagenomes</taxon>
    </lineage>
</organism>
<feature type="domain" description="Cupin type-2" evidence="1">
    <location>
        <begin position="47"/>
        <end position="88"/>
    </location>
</feature>
<dbReference type="InterPro" id="IPR011051">
    <property type="entry name" value="RmlC_Cupin_sf"/>
</dbReference>
<dbReference type="AlphaFoldDB" id="A0A3B1BP65"/>
<dbReference type="SUPFAM" id="SSF51182">
    <property type="entry name" value="RmlC-like cupins"/>
    <property type="match status" value="1"/>
</dbReference>
<reference evidence="2" key="1">
    <citation type="submission" date="2018-06" db="EMBL/GenBank/DDBJ databases">
        <authorList>
            <person name="Zhirakovskaya E."/>
        </authorList>
    </citation>
    <scope>NUCLEOTIDE SEQUENCE</scope>
</reference>
<accession>A0A3B1BP65</accession>